<evidence type="ECO:0000313" key="4">
    <source>
        <dbReference type="Proteomes" id="UP000494163"/>
    </source>
</evidence>
<dbReference type="Pfam" id="PF12872">
    <property type="entry name" value="OST-HTH"/>
    <property type="match status" value="1"/>
</dbReference>
<dbReference type="PROSITE" id="PS51644">
    <property type="entry name" value="HTH_OST"/>
    <property type="match status" value="1"/>
</dbReference>
<dbReference type="EMBL" id="CP012524">
    <property type="protein sequence ID" value="ALC41652.1"/>
    <property type="molecule type" value="Genomic_DNA"/>
</dbReference>
<sequence length="399" mass="45390">MTDLSYVKKIVHSLIVSSPLRMTVEKLNRDYAEMEGTPVPFKKLGYKDINSFLCNIPDTVIVTGSGPMAMVYARAKDKTAHIQSLVQGQKKPTKKLKSSWRDNGSRNFTQTTDVMTKSFAKLNMDTLENDENEYWSSDDDGVVLTVPYKKPIDYQSSDESCDDDAIPAYADEKVLRISRPKSSEQCFPKICIDLTNESDDEQVKETETPSSAQLPTLAINQAAVTQQTKECIVEAKKEGVKTAYIEYVSSDEGNDSDAIPAYAVDDIVISMDYPKDAVRFDHRMPKRNVQECMDLSERPLVQLINVSTPHDFYFWILGEEFEKFSAMTRNMQQGPHFSLEACNYFYELVSYRWLYAKIEKINAENNTVYLVLVDPISELFMSINTSLIESGLVRRCYNP</sequence>
<keyword evidence="1" id="KW-0744">Spermatogenesis</keyword>
<dbReference type="Gene3D" id="2.40.50.90">
    <property type="match status" value="1"/>
</dbReference>
<dbReference type="OrthoDB" id="10034606at2759"/>
<dbReference type="AlphaFoldDB" id="A0A0M4ECW4"/>
<keyword evidence="4" id="KW-1185">Reference proteome</keyword>
<dbReference type="GO" id="GO:0007283">
    <property type="term" value="P:spermatogenesis"/>
    <property type="evidence" value="ECO:0007669"/>
    <property type="project" value="UniProtKB-KW"/>
</dbReference>
<evidence type="ECO:0000256" key="1">
    <source>
        <dbReference type="ARBA" id="ARBA00022871"/>
    </source>
</evidence>
<dbReference type="Gene3D" id="3.30.420.610">
    <property type="entry name" value="LOTUS domain-like"/>
    <property type="match status" value="1"/>
</dbReference>
<dbReference type="CDD" id="cd09972">
    <property type="entry name" value="LOTUS_TDRD_OSKAR"/>
    <property type="match status" value="1"/>
</dbReference>
<reference evidence="3 4" key="1">
    <citation type="submission" date="2015-08" db="EMBL/GenBank/DDBJ databases">
        <title>Ancestral chromatin configuration constrains chromatin evolution on differentiating sex chromosomes in Drosophila.</title>
        <authorList>
            <person name="Zhou Q."/>
            <person name="Bachtrog D."/>
        </authorList>
    </citation>
    <scope>NUCLEOTIDE SEQUENCE [LARGE SCALE GENOMIC DNA]</scope>
    <source>
        <tissue evidence="3">Whole larvae</tissue>
    </source>
</reference>
<name>A0A0M4ECW4_DROBS</name>
<dbReference type="InterPro" id="IPR025605">
    <property type="entry name" value="OST-HTH/LOTUS_dom"/>
</dbReference>
<feature type="domain" description="HTH OST-type" evidence="2">
    <location>
        <begin position="3"/>
        <end position="77"/>
    </location>
</feature>
<protein>
    <submittedName>
        <fullName evidence="3">Tej</fullName>
    </submittedName>
</protein>
<organism evidence="3 4">
    <name type="scientific">Drosophila busckii</name>
    <name type="common">Fruit fly</name>
    <dbReference type="NCBI Taxonomy" id="30019"/>
    <lineage>
        <taxon>Eukaryota</taxon>
        <taxon>Metazoa</taxon>
        <taxon>Ecdysozoa</taxon>
        <taxon>Arthropoda</taxon>
        <taxon>Hexapoda</taxon>
        <taxon>Insecta</taxon>
        <taxon>Pterygota</taxon>
        <taxon>Neoptera</taxon>
        <taxon>Endopterygota</taxon>
        <taxon>Diptera</taxon>
        <taxon>Brachycera</taxon>
        <taxon>Muscomorpha</taxon>
        <taxon>Ephydroidea</taxon>
        <taxon>Drosophilidae</taxon>
        <taxon>Drosophila</taxon>
    </lineage>
</organism>
<proteinExistence type="predicted"/>
<evidence type="ECO:0000313" key="3">
    <source>
        <dbReference type="EMBL" id="ALC41652.1"/>
    </source>
</evidence>
<dbReference type="InterPro" id="IPR041966">
    <property type="entry name" value="LOTUS-like"/>
</dbReference>
<gene>
    <name evidence="3" type="ORF">Dbus_chr2Rg1231</name>
</gene>
<evidence type="ECO:0000259" key="2">
    <source>
        <dbReference type="PROSITE" id="PS51644"/>
    </source>
</evidence>
<dbReference type="Proteomes" id="UP000494163">
    <property type="component" value="Chromosome 2R"/>
</dbReference>
<dbReference type="SMR" id="A0A0M4ECW4"/>
<keyword evidence="1" id="KW-0221">Differentiation</keyword>
<accession>A0A0M4ECW4</accession>
<dbReference type="InterPro" id="IPR035437">
    <property type="entry name" value="SNase_OB-fold_sf"/>
</dbReference>
<dbReference type="STRING" id="30019.A0A0M4ECW4"/>